<dbReference type="HOGENOM" id="CLU_022731_0_0_1"/>
<proteinExistence type="predicted"/>
<dbReference type="GeneID" id="27698461"/>
<dbReference type="Gene3D" id="2.130.10.10">
    <property type="entry name" value="YVTN repeat-like/Quinoprotein amine dehydrogenase"/>
    <property type="match status" value="1"/>
</dbReference>
<dbReference type="Proteomes" id="UP000053789">
    <property type="component" value="Unassembled WGS sequence"/>
</dbReference>
<accession>A0A0D2G6I2</accession>
<dbReference type="InterPro" id="IPR051150">
    <property type="entry name" value="SWT21/TCAB1_mRNA_Telomere"/>
</dbReference>
<gene>
    <name evidence="1" type="ORF">Z519_05533</name>
</gene>
<protein>
    <recommendedName>
        <fullName evidence="3">Anaphase-promoting complex subunit 4 WD40 domain-containing protein</fullName>
    </recommendedName>
</protein>
<dbReference type="VEuPathDB" id="FungiDB:Z519_05533"/>
<evidence type="ECO:0000313" key="2">
    <source>
        <dbReference type="Proteomes" id="UP000053789"/>
    </source>
</evidence>
<dbReference type="PANTHER" id="PTHR13211:SF0">
    <property type="entry name" value="TELOMERASE CAJAL BODY PROTEIN 1"/>
    <property type="match status" value="1"/>
</dbReference>
<name>A0A0D2G6I2_CLAB1</name>
<evidence type="ECO:0000313" key="1">
    <source>
        <dbReference type="EMBL" id="KIW94217.1"/>
    </source>
</evidence>
<dbReference type="EMBL" id="KN846986">
    <property type="protein sequence ID" value="KIW94217.1"/>
    <property type="molecule type" value="Genomic_DNA"/>
</dbReference>
<dbReference type="InterPro" id="IPR015943">
    <property type="entry name" value="WD40/YVTN_repeat-like_dom_sf"/>
</dbReference>
<dbReference type="SUPFAM" id="SSF50978">
    <property type="entry name" value="WD40 repeat-like"/>
    <property type="match status" value="1"/>
</dbReference>
<dbReference type="PANTHER" id="PTHR13211">
    <property type="entry name" value="TELOMERASE CAJAL BODY PROTEIN 1"/>
    <property type="match status" value="1"/>
</dbReference>
<evidence type="ECO:0008006" key="3">
    <source>
        <dbReference type="Google" id="ProtNLM"/>
    </source>
</evidence>
<reference evidence="1" key="1">
    <citation type="submission" date="2015-01" db="EMBL/GenBank/DDBJ databases">
        <title>The Genome Sequence of Cladophialophora bantiana CBS 173.52.</title>
        <authorList>
            <consortium name="The Broad Institute Genomics Platform"/>
            <person name="Cuomo C."/>
            <person name="de Hoog S."/>
            <person name="Gorbushina A."/>
            <person name="Stielow B."/>
            <person name="Teixiera M."/>
            <person name="Abouelleil A."/>
            <person name="Chapman S.B."/>
            <person name="Priest M."/>
            <person name="Young S.K."/>
            <person name="Wortman J."/>
            <person name="Nusbaum C."/>
            <person name="Birren B."/>
        </authorList>
    </citation>
    <scope>NUCLEOTIDE SEQUENCE [LARGE SCALE GENOMIC DNA]</scope>
    <source>
        <strain evidence="1">CBS 173.52</strain>
    </source>
</reference>
<dbReference type="AlphaFoldDB" id="A0A0D2G6I2"/>
<dbReference type="RefSeq" id="XP_016620886.1">
    <property type="nucleotide sequence ID" value="XM_016763273.1"/>
</dbReference>
<dbReference type="InterPro" id="IPR036322">
    <property type="entry name" value="WD40_repeat_dom_sf"/>
</dbReference>
<keyword evidence="2" id="KW-1185">Reference proteome</keyword>
<sequence>MLLPKCVATTSGTPTEAGSGVSQLAASKRYFKSAQWSVQSPNVSKFSPDDDRSADGTCLIASQSDNSVDTFVVPVDLLEEAPEPRTLSAYCSIRAGESVRAVVGYPFFNLQDPSTTLVLSSMRDHPIRLNSALTGHLGASYPLVNPMTEEFICPHSLLFSSQGDRIIAGSESLISTFDVSRPGQAPISSIPTGPKWGNTTVYSGTVNMRGIVSALSLEPSSGVLAAGTYSRYVGLYDSLGQGNCVGVFSVKGTSADLQIGGGGITQLLWSPCGRYLYIAERKSNGIMLYDIRKTGQLMAWLEGRVAMTNQRLGVDLVGIGDQGGHEVWAGGLDGLIRMWKDPYEKEGSVSSTFEFKGDDDAISSAVLHHSGGVLATSSGQQHLAAEHKGSQTEDLIPASSLKIWEL</sequence>
<dbReference type="OrthoDB" id="239865at2759"/>
<organism evidence="1 2">
    <name type="scientific">Cladophialophora bantiana (strain ATCC 10958 / CBS 173.52 / CDC B-1940 / NIH 8579)</name>
    <name type="common">Xylohypha bantiana</name>
    <dbReference type="NCBI Taxonomy" id="1442370"/>
    <lineage>
        <taxon>Eukaryota</taxon>
        <taxon>Fungi</taxon>
        <taxon>Dikarya</taxon>
        <taxon>Ascomycota</taxon>
        <taxon>Pezizomycotina</taxon>
        <taxon>Eurotiomycetes</taxon>
        <taxon>Chaetothyriomycetidae</taxon>
        <taxon>Chaetothyriales</taxon>
        <taxon>Herpotrichiellaceae</taxon>
        <taxon>Cladophialophora</taxon>
    </lineage>
</organism>